<accession>A0ABW5GFN7</accession>
<sequence>MPEPLSDAVLAVLGRLLRAEDPIAAGLRAQLPHTRASPGCECGCATVDLSVDVGEVAPVEVPRRDFASARIEAADGTPRGDLLLFVEGGYLSRLEVSSYGEPINEWPPPEEVRAEAR</sequence>
<reference evidence="2" key="1">
    <citation type="journal article" date="2019" name="Int. J. Syst. Evol. Microbiol.">
        <title>The Global Catalogue of Microorganisms (GCM) 10K type strain sequencing project: providing services to taxonomists for standard genome sequencing and annotation.</title>
        <authorList>
            <consortium name="The Broad Institute Genomics Platform"/>
            <consortium name="The Broad Institute Genome Sequencing Center for Infectious Disease"/>
            <person name="Wu L."/>
            <person name="Ma J."/>
        </authorList>
    </citation>
    <scope>NUCLEOTIDE SEQUENCE [LARGE SCALE GENOMIC DNA]</scope>
    <source>
        <strain evidence="2">CGMCC 4.7643</strain>
    </source>
</reference>
<keyword evidence="2" id="KW-1185">Reference proteome</keyword>
<comment type="caution">
    <text evidence="1">The sequence shown here is derived from an EMBL/GenBank/DDBJ whole genome shotgun (WGS) entry which is preliminary data.</text>
</comment>
<gene>
    <name evidence="1" type="ORF">ACFSYJ_15585</name>
</gene>
<evidence type="ECO:0000313" key="1">
    <source>
        <dbReference type="EMBL" id="MFD2460034.1"/>
    </source>
</evidence>
<proteinExistence type="predicted"/>
<protein>
    <submittedName>
        <fullName evidence="1">Uncharacterized protein</fullName>
    </submittedName>
</protein>
<name>A0ABW5GFN7_9PSEU</name>
<dbReference type="EMBL" id="JBHUKU010000008">
    <property type="protein sequence ID" value="MFD2460034.1"/>
    <property type="molecule type" value="Genomic_DNA"/>
</dbReference>
<organism evidence="1 2">
    <name type="scientific">Amycolatopsis samaneae</name>
    <dbReference type="NCBI Taxonomy" id="664691"/>
    <lineage>
        <taxon>Bacteria</taxon>
        <taxon>Bacillati</taxon>
        <taxon>Actinomycetota</taxon>
        <taxon>Actinomycetes</taxon>
        <taxon>Pseudonocardiales</taxon>
        <taxon>Pseudonocardiaceae</taxon>
        <taxon>Amycolatopsis</taxon>
    </lineage>
</organism>
<dbReference type="Proteomes" id="UP001597419">
    <property type="component" value="Unassembled WGS sequence"/>
</dbReference>
<evidence type="ECO:0000313" key="2">
    <source>
        <dbReference type="Proteomes" id="UP001597419"/>
    </source>
</evidence>
<dbReference type="RefSeq" id="WP_345398750.1">
    <property type="nucleotide sequence ID" value="NZ_BAABHG010000009.1"/>
</dbReference>